<proteinExistence type="predicted"/>
<accession>A0A0M8MXR7</accession>
<dbReference type="PANTHER" id="PTHR15071:SF0">
    <property type="entry name" value="MANNOSE 6-PHOSPHATE RECEPTOR-LIKE PROTEIN 1"/>
    <property type="match status" value="1"/>
</dbReference>
<feature type="transmembrane region" description="Helical" evidence="10">
    <location>
        <begin position="252"/>
        <end position="272"/>
    </location>
</feature>
<evidence type="ECO:0000256" key="9">
    <source>
        <dbReference type="SAM" id="MobiDB-lite"/>
    </source>
</evidence>
<feature type="chain" id="PRO_5005818771" evidence="11">
    <location>
        <begin position="26"/>
        <end position="311"/>
    </location>
</feature>
<dbReference type="PROSITE" id="PS51914">
    <property type="entry name" value="MRH"/>
    <property type="match status" value="1"/>
</dbReference>
<dbReference type="OrthoDB" id="4504960at2759"/>
<dbReference type="STRING" id="150374.A0A0M8MXR7"/>
<evidence type="ECO:0000256" key="6">
    <source>
        <dbReference type="ARBA" id="ARBA00023136"/>
    </source>
</evidence>
<evidence type="ECO:0000256" key="3">
    <source>
        <dbReference type="ARBA" id="ARBA00022692"/>
    </source>
</evidence>
<keyword evidence="7" id="KW-1015">Disulfide bond</keyword>
<dbReference type="GO" id="GO:0000139">
    <property type="term" value="C:Golgi membrane"/>
    <property type="evidence" value="ECO:0007669"/>
    <property type="project" value="UniProtKB-SubCell"/>
</dbReference>
<dbReference type="Gene3D" id="2.70.130.10">
    <property type="entry name" value="Mannose-6-phosphate receptor binding domain"/>
    <property type="match status" value="2"/>
</dbReference>
<keyword evidence="6 10" id="KW-0472">Membrane</keyword>
<dbReference type="PANTHER" id="PTHR15071">
    <property type="entry name" value="MANNOSE-6-PHOSPHATE RECEPTOR FAMILY MEMBER"/>
    <property type="match status" value="1"/>
</dbReference>
<dbReference type="SUPFAM" id="SSF50911">
    <property type="entry name" value="Mannose 6-phosphate receptor domain"/>
    <property type="match status" value="1"/>
</dbReference>
<dbReference type="EMBL" id="LGSR01000020">
    <property type="protein sequence ID" value="KOS18997.1"/>
    <property type="molecule type" value="Genomic_DNA"/>
</dbReference>
<dbReference type="InterPro" id="IPR028927">
    <property type="entry name" value="Man-6-P_rcpt"/>
</dbReference>
<dbReference type="GO" id="GO:0010008">
    <property type="term" value="C:endosome membrane"/>
    <property type="evidence" value="ECO:0007669"/>
    <property type="project" value="UniProtKB-SubCell"/>
</dbReference>
<dbReference type="GO" id="GO:0005770">
    <property type="term" value="C:late endosome"/>
    <property type="evidence" value="ECO:0007669"/>
    <property type="project" value="TreeGrafter"/>
</dbReference>
<keyword evidence="14" id="KW-1185">Reference proteome</keyword>
<evidence type="ECO:0000256" key="7">
    <source>
        <dbReference type="ARBA" id="ARBA00023157"/>
    </source>
</evidence>
<evidence type="ECO:0000256" key="2">
    <source>
        <dbReference type="ARBA" id="ARBA00022448"/>
    </source>
</evidence>
<evidence type="ECO:0000256" key="4">
    <source>
        <dbReference type="ARBA" id="ARBA00022729"/>
    </source>
</evidence>
<name>A0A0M8MXR7_ESCWE</name>
<keyword evidence="13" id="KW-0675">Receptor</keyword>
<organism evidence="13 14">
    <name type="scientific">Escovopsis weberi</name>
    <dbReference type="NCBI Taxonomy" id="150374"/>
    <lineage>
        <taxon>Eukaryota</taxon>
        <taxon>Fungi</taxon>
        <taxon>Dikarya</taxon>
        <taxon>Ascomycota</taxon>
        <taxon>Pezizomycotina</taxon>
        <taxon>Sordariomycetes</taxon>
        <taxon>Hypocreomycetidae</taxon>
        <taxon>Hypocreales</taxon>
        <taxon>Hypocreaceae</taxon>
        <taxon>Escovopsis</taxon>
    </lineage>
</organism>
<dbReference type="InterPro" id="IPR009011">
    <property type="entry name" value="Man6P_isomerase_rcpt-bd_dom_sf"/>
</dbReference>
<dbReference type="Proteomes" id="UP000053831">
    <property type="component" value="Unassembled WGS sequence"/>
</dbReference>
<feature type="region of interest" description="Disordered" evidence="9">
    <location>
        <begin position="142"/>
        <end position="190"/>
    </location>
</feature>
<evidence type="ECO:0000256" key="5">
    <source>
        <dbReference type="ARBA" id="ARBA00022989"/>
    </source>
</evidence>
<evidence type="ECO:0000259" key="12">
    <source>
        <dbReference type="PROSITE" id="PS51914"/>
    </source>
</evidence>
<evidence type="ECO:0000256" key="8">
    <source>
        <dbReference type="ARBA" id="ARBA00023180"/>
    </source>
</evidence>
<dbReference type="GO" id="GO:0007034">
    <property type="term" value="P:vacuolar transport"/>
    <property type="evidence" value="ECO:0007669"/>
    <property type="project" value="TreeGrafter"/>
</dbReference>
<feature type="domain" description="MRH" evidence="12">
    <location>
        <begin position="35"/>
        <end position="238"/>
    </location>
</feature>
<comment type="subcellular location">
    <subcellularLocation>
        <location evidence="1">Endomembrane system</location>
    </subcellularLocation>
</comment>
<dbReference type="Pfam" id="PF02157">
    <property type="entry name" value="Man-6-P_recep"/>
    <property type="match status" value="1"/>
</dbReference>
<keyword evidence="8" id="KW-0325">Glycoprotein</keyword>
<dbReference type="AlphaFoldDB" id="A0A0M8MXR7"/>
<comment type="caution">
    <text evidence="13">The sequence shown here is derived from an EMBL/GenBank/DDBJ whole genome shotgun (WGS) entry which is preliminary data.</text>
</comment>
<gene>
    <name evidence="13" type="ORF">ESCO_000097</name>
</gene>
<evidence type="ECO:0000313" key="14">
    <source>
        <dbReference type="Proteomes" id="UP000053831"/>
    </source>
</evidence>
<keyword evidence="5 10" id="KW-1133">Transmembrane helix</keyword>
<evidence type="ECO:0000313" key="13">
    <source>
        <dbReference type="EMBL" id="KOS18997.1"/>
    </source>
</evidence>
<keyword evidence="4 11" id="KW-0732">Signal</keyword>
<keyword evidence="3 10" id="KW-0812">Transmembrane</keyword>
<evidence type="ECO:0000256" key="1">
    <source>
        <dbReference type="ARBA" id="ARBA00004308"/>
    </source>
</evidence>
<feature type="signal peptide" evidence="11">
    <location>
        <begin position="1"/>
        <end position="25"/>
    </location>
</feature>
<keyword evidence="2" id="KW-0813">Transport</keyword>
<sequence length="311" mass="32903">MRSSLLPTPWLLAAALAAGAGAGAAETASSTSQAPACTATASTGTGAFFDLRPDTASLQESGKTPKSAVTKDYHARGWDYGKNFTLNICGPVVEPVEDVVGLKKGLWADVGAYYTSHDDVYSLGFASMDLRSRGRKLVLQYTGGSPCGESKSSNRRSDQAQARQDAADHAKRAPSPREDKKAAAASTADAAKARRKSATISFLCDRDPGSSTAISFVGTDPDECAYFFEARSAHACGHAEPHKPGSVGPGSVFGLILAIAVLVYVLGGVFYNRTVAHARGWRQLPNYSLWAGIWSFFFVRPSRPKAGLSYP</sequence>
<evidence type="ECO:0000256" key="11">
    <source>
        <dbReference type="SAM" id="SignalP"/>
    </source>
</evidence>
<reference evidence="13 14" key="1">
    <citation type="submission" date="2015-07" db="EMBL/GenBank/DDBJ databases">
        <title>The genome of the fungus Escovopsis weberi, a specialized disease agent of ant agriculture.</title>
        <authorList>
            <person name="de Man T.J."/>
            <person name="Stajich J.E."/>
            <person name="Kubicek C.P."/>
            <person name="Chenthamara K."/>
            <person name="Atanasova L."/>
            <person name="Druzhinina I.S."/>
            <person name="Birnbaum S."/>
            <person name="Barribeau S.M."/>
            <person name="Teiling C."/>
            <person name="Suen G."/>
            <person name="Currie C."/>
            <person name="Gerardo N.M."/>
        </authorList>
    </citation>
    <scope>NUCLEOTIDE SEQUENCE [LARGE SCALE GENOMIC DNA]</scope>
</reference>
<feature type="compositionally biased region" description="Basic and acidic residues" evidence="9">
    <location>
        <begin position="165"/>
        <end position="182"/>
    </location>
</feature>
<dbReference type="InterPro" id="IPR044865">
    <property type="entry name" value="MRH_dom"/>
</dbReference>
<protein>
    <submittedName>
        <fullName evidence="13">Putative mannose 6-phosphate receptor-like protein</fullName>
    </submittedName>
</protein>
<evidence type="ECO:0000256" key="10">
    <source>
        <dbReference type="SAM" id="Phobius"/>
    </source>
</evidence>